<dbReference type="AlphaFoldDB" id="B5VLZ2"/>
<dbReference type="EMBL" id="ABSV01001430">
    <property type="protein sequence ID" value="EDZ71051.1"/>
    <property type="molecule type" value="Genomic_DNA"/>
</dbReference>
<reference evidence="1 2" key="1">
    <citation type="journal article" date="2008" name="FEMS Yeast Res.">
        <title>Comparative genome analysis of a Saccharomyces cerevisiae wine strain.</title>
        <authorList>
            <person name="Borneman A.R."/>
            <person name="Forgan A.H."/>
            <person name="Pretorius I.S."/>
            <person name="Chambers P.J."/>
        </authorList>
    </citation>
    <scope>NUCLEOTIDE SEQUENCE [LARGE SCALE GENOMIC DNA]</scope>
    <source>
        <strain evidence="1 2">AWRI1631</strain>
    </source>
</reference>
<sequence length="38" mass="4661">MSLLKKKARKRKSKKKNKTFHCQTWNLILMQMSFHIIN</sequence>
<dbReference type="Proteomes" id="UP000008988">
    <property type="component" value="Unassembled WGS sequence"/>
</dbReference>
<accession>B5VLZ2</accession>
<evidence type="ECO:0000313" key="1">
    <source>
        <dbReference type="EMBL" id="EDZ71051.1"/>
    </source>
</evidence>
<name>B5VLZ2_YEAS6</name>
<gene>
    <name evidence="1" type="ORF">AWRI1631_110550</name>
</gene>
<proteinExistence type="predicted"/>
<evidence type="ECO:0000313" key="2">
    <source>
        <dbReference type="Proteomes" id="UP000008988"/>
    </source>
</evidence>
<organism evidence="1 2">
    <name type="scientific">Saccharomyces cerevisiae (strain AWRI1631)</name>
    <name type="common">Baker's yeast</name>
    <dbReference type="NCBI Taxonomy" id="545124"/>
    <lineage>
        <taxon>Eukaryota</taxon>
        <taxon>Fungi</taxon>
        <taxon>Dikarya</taxon>
        <taxon>Ascomycota</taxon>
        <taxon>Saccharomycotina</taxon>
        <taxon>Saccharomycetes</taxon>
        <taxon>Saccharomycetales</taxon>
        <taxon>Saccharomycetaceae</taxon>
        <taxon>Saccharomyces</taxon>
    </lineage>
</organism>
<protein>
    <submittedName>
        <fullName evidence="1">Uncharacterized protein</fullName>
    </submittedName>
</protein>
<comment type="caution">
    <text evidence="1">The sequence shown here is derived from an EMBL/GenBank/DDBJ whole genome shotgun (WGS) entry which is preliminary data.</text>
</comment>